<dbReference type="EMBL" id="WSZM01000319">
    <property type="protein sequence ID" value="KAF4035393.1"/>
    <property type="molecule type" value="Genomic_DNA"/>
</dbReference>
<evidence type="ECO:0000313" key="2">
    <source>
        <dbReference type="EMBL" id="KAF4035393.1"/>
    </source>
</evidence>
<reference evidence="2" key="1">
    <citation type="submission" date="2020-04" db="EMBL/GenBank/DDBJ databases">
        <title>Hybrid Assembly of Korean Phytophthora infestans isolates.</title>
        <authorList>
            <person name="Prokchorchik M."/>
            <person name="Lee Y."/>
            <person name="Seo J."/>
            <person name="Cho J.-H."/>
            <person name="Park Y.-E."/>
            <person name="Jang D.-C."/>
            <person name="Im J.-S."/>
            <person name="Choi J.-G."/>
            <person name="Park H.-J."/>
            <person name="Lee G.-B."/>
            <person name="Lee Y.-G."/>
            <person name="Hong S.-Y."/>
            <person name="Cho K."/>
            <person name="Sohn K.H."/>
        </authorList>
    </citation>
    <scope>NUCLEOTIDE SEQUENCE</scope>
    <source>
        <strain evidence="2">KR_1_A1</strain>
    </source>
</reference>
<organism evidence="2 3">
    <name type="scientific">Phytophthora infestans</name>
    <name type="common">Potato late blight agent</name>
    <name type="synonym">Botrytis infestans</name>
    <dbReference type="NCBI Taxonomy" id="4787"/>
    <lineage>
        <taxon>Eukaryota</taxon>
        <taxon>Sar</taxon>
        <taxon>Stramenopiles</taxon>
        <taxon>Oomycota</taxon>
        <taxon>Peronosporomycetes</taxon>
        <taxon>Peronosporales</taxon>
        <taxon>Peronosporaceae</taxon>
        <taxon>Phytophthora</taxon>
    </lineage>
</organism>
<comment type="caution">
    <text evidence="2">The sequence shown here is derived from an EMBL/GenBank/DDBJ whole genome shotgun (WGS) entry which is preliminary data.</text>
</comment>
<keyword evidence="3" id="KW-1185">Reference proteome</keyword>
<feature type="region of interest" description="Disordered" evidence="1">
    <location>
        <begin position="44"/>
        <end position="74"/>
    </location>
</feature>
<dbReference type="Proteomes" id="UP000602510">
    <property type="component" value="Unassembled WGS sequence"/>
</dbReference>
<gene>
    <name evidence="2" type="ORF">GN244_ATG12607</name>
</gene>
<protein>
    <submittedName>
        <fullName evidence="2">Uncharacterized protein</fullName>
    </submittedName>
</protein>
<sequence>MALELEEVLALLDAPAASNELQLAESPVPITDWMPDLHWGIPDDDNEAYSGADASTITRTNSSKKRKKANPNKARDERRFLLVVLKEQVLELDFTLQRLQTLRSKRPRNV</sequence>
<name>A0A833SL35_PHYIN</name>
<evidence type="ECO:0000313" key="3">
    <source>
        <dbReference type="Proteomes" id="UP000602510"/>
    </source>
</evidence>
<proteinExistence type="predicted"/>
<accession>A0A833SL35</accession>
<dbReference type="AlphaFoldDB" id="A0A833SL35"/>
<evidence type="ECO:0000256" key="1">
    <source>
        <dbReference type="SAM" id="MobiDB-lite"/>
    </source>
</evidence>